<name>A0A653B8S8_ECTOL</name>
<gene>
    <name evidence="1" type="ORF">POT9AD_4087</name>
</gene>
<protein>
    <submittedName>
        <fullName evidence="1">Uncharacterized protein</fullName>
    </submittedName>
</protein>
<dbReference type="EMBL" id="LR130779">
    <property type="protein sequence ID" value="VDN65062.1"/>
    <property type="molecule type" value="Genomic_DNA"/>
</dbReference>
<organism evidence="1">
    <name type="scientific">Ectopseudomonas oleovorans</name>
    <name type="common">Pseudomonas oleovorans</name>
    <dbReference type="NCBI Taxonomy" id="301"/>
    <lineage>
        <taxon>Bacteria</taxon>
        <taxon>Pseudomonadati</taxon>
        <taxon>Pseudomonadota</taxon>
        <taxon>Gammaproteobacteria</taxon>
        <taxon>Pseudomonadales</taxon>
        <taxon>Pseudomonadaceae</taxon>
        <taxon>Ectopseudomonas</taxon>
    </lineage>
</organism>
<dbReference type="AlphaFoldDB" id="A0A653B8S8"/>
<sequence length="45" mass="4688">MGFLESAGTNLELNISEPLVADISCSFGAAFNQSELKGGWVTIGL</sequence>
<proteinExistence type="predicted"/>
<accession>A0A653B8S8</accession>
<evidence type="ECO:0000313" key="1">
    <source>
        <dbReference type="EMBL" id="VDN65062.1"/>
    </source>
</evidence>
<reference evidence="1" key="1">
    <citation type="submission" date="2018-11" db="EMBL/GenBank/DDBJ databases">
        <authorList>
            <consortium name="Genoscope - CEA"/>
            <person name="William W."/>
        </authorList>
    </citation>
    <scope>NUCLEOTIDE SEQUENCE [LARGE SCALE GENOMIC DNA]</scope>
    <source>
        <strain evidence="1">T9AD</strain>
    </source>
</reference>